<keyword evidence="2" id="KW-1185">Reference proteome</keyword>
<protein>
    <submittedName>
        <fullName evidence="1">Uncharacterized protein</fullName>
    </submittedName>
</protein>
<evidence type="ECO:0000313" key="1">
    <source>
        <dbReference type="EMBL" id="KAK7315915.1"/>
    </source>
</evidence>
<accession>A0AAN9KEC3</accession>
<dbReference type="AlphaFoldDB" id="A0AAN9KEC3"/>
<evidence type="ECO:0000313" key="2">
    <source>
        <dbReference type="Proteomes" id="UP001367508"/>
    </source>
</evidence>
<proteinExistence type="predicted"/>
<sequence>MEMSSICVIALREAISSGIKHGSSAPVQDGGSLFCKLWNIRKIYSVGKVSCSLVDDKGKLKDGRSFYGVNNSVLHGHKVPLLRSFHCPMQHPCSFFIYQGATSIPHSRGSILAEPLL</sequence>
<gene>
    <name evidence="1" type="ORF">VNO77_34497</name>
</gene>
<comment type="caution">
    <text evidence="1">The sequence shown here is derived from an EMBL/GenBank/DDBJ whole genome shotgun (WGS) entry which is preliminary data.</text>
</comment>
<name>A0AAN9KEC3_CANGL</name>
<organism evidence="1 2">
    <name type="scientific">Canavalia gladiata</name>
    <name type="common">Sword bean</name>
    <name type="synonym">Dolichos gladiatus</name>
    <dbReference type="NCBI Taxonomy" id="3824"/>
    <lineage>
        <taxon>Eukaryota</taxon>
        <taxon>Viridiplantae</taxon>
        <taxon>Streptophyta</taxon>
        <taxon>Embryophyta</taxon>
        <taxon>Tracheophyta</taxon>
        <taxon>Spermatophyta</taxon>
        <taxon>Magnoliopsida</taxon>
        <taxon>eudicotyledons</taxon>
        <taxon>Gunneridae</taxon>
        <taxon>Pentapetalae</taxon>
        <taxon>rosids</taxon>
        <taxon>fabids</taxon>
        <taxon>Fabales</taxon>
        <taxon>Fabaceae</taxon>
        <taxon>Papilionoideae</taxon>
        <taxon>50 kb inversion clade</taxon>
        <taxon>NPAAA clade</taxon>
        <taxon>indigoferoid/millettioid clade</taxon>
        <taxon>Phaseoleae</taxon>
        <taxon>Canavalia</taxon>
    </lineage>
</organism>
<dbReference type="EMBL" id="JAYMYQ010000008">
    <property type="protein sequence ID" value="KAK7315915.1"/>
    <property type="molecule type" value="Genomic_DNA"/>
</dbReference>
<reference evidence="1 2" key="1">
    <citation type="submission" date="2024-01" db="EMBL/GenBank/DDBJ databases">
        <title>The genomes of 5 underutilized Papilionoideae crops provide insights into root nodulation and disease resistanc.</title>
        <authorList>
            <person name="Jiang F."/>
        </authorList>
    </citation>
    <scope>NUCLEOTIDE SEQUENCE [LARGE SCALE GENOMIC DNA]</scope>
    <source>
        <strain evidence="1">LVBAO_FW01</strain>
        <tissue evidence="1">Leaves</tissue>
    </source>
</reference>
<dbReference type="Proteomes" id="UP001367508">
    <property type="component" value="Unassembled WGS sequence"/>
</dbReference>